<dbReference type="EMBL" id="FQWQ01000001">
    <property type="protein sequence ID" value="SHG60207.1"/>
    <property type="molecule type" value="Genomic_DNA"/>
</dbReference>
<dbReference type="Pfam" id="PF06245">
    <property type="entry name" value="DUF1015"/>
    <property type="match status" value="1"/>
</dbReference>
<gene>
    <name evidence="1" type="ORF">SAMN04488109_1029</name>
</gene>
<proteinExistence type="predicted"/>
<dbReference type="STRING" id="947013.SAMN04488109_1029"/>
<keyword evidence="2" id="KW-1185">Reference proteome</keyword>
<dbReference type="PANTHER" id="PTHR36454:SF1">
    <property type="entry name" value="DUF1015 DOMAIN-CONTAINING PROTEIN"/>
    <property type="match status" value="1"/>
</dbReference>
<dbReference type="InterPro" id="IPR008323">
    <property type="entry name" value="UCP033563"/>
</dbReference>
<evidence type="ECO:0000313" key="2">
    <source>
        <dbReference type="Proteomes" id="UP000184212"/>
    </source>
</evidence>
<dbReference type="OrthoDB" id="9781616at2"/>
<protein>
    <submittedName>
        <fullName evidence="1">Uncharacterized conserved protein, DUF1015 family</fullName>
    </submittedName>
</protein>
<dbReference type="AlphaFoldDB" id="A0A1M5L5B1"/>
<dbReference type="PANTHER" id="PTHR36454">
    <property type="entry name" value="LMO2823 PROTEIN"/>
    <property type="match status" value="1"/>
</dbReference>
<dbReference type="Proteomes" id="UP000184212">
    <property type="component" value="Unassembled WGS sequence"/>
</dbReference>
<evidence type="ECO:0000313" key="1">
    <source>
        <dbReference type="EMBL" id="SHG60207.1"/>
    </source>
</evidence>
<name>A0A1M5L5B1_9BACT</name>
<reference evidence="1 2" key="1">
    <citation type="submission" date="2016-11" db="EMBL/GenBank/DDBJ databases">
        <authorList>
            <person name="Jaros S."/>
            <person name="Januszkiewicz K."/>
            <person name="Wedrychowicz H."/>
        </authorList>
    </citation>
    <scope>NUCLEOTIDE SEQUENCE [LARGE SCALE GENOMIC DNA]</scope>
    <source>
        <strain evidence="1 2">DSM 24574</strain>
    </source>
</reference>
<accession>A0A1M5L5B1</accession>
<organism evidence="1 2">
    <name type="scientific">Chryseolinea serpens</name>
    <dbReference type="NCBI Taxonomy" id="947013"/>
    <lineage>
        <taxon>Bacteria</taxon>
        <taxon>Pseudomonadati</taxon>
        <taxon>Bacteroidota</taxon>
        <taxon>Cytophagia</taxon>
        <taxon>Cytophagales</taxon>
        <taxon>Fulvivirgaceae</taxon>
        <taxon>Chryseolinea</taxon>
    </lineage>
</organism>
<dbReference type="RefSeq" id="WP_073131682.1">
    <property type="nucleotide sequence ID" value="NZ_FQWQ01000001.1"/>
</dbReference>
<dbReference type="PIRSF" id="PIRSF033563">
    <property type="entry name" value="UCP033563"/>
    <property type="match status" value="1"/>
</dbReference>
<sequence>MAEIIPIRPWRYNPEVTPPIDTLTSPLFDVVSEKQRKGLYQNPLNSIHLSVPEPPNASDRAAALLKAWKTQHVLLQDKLPAIYVYYQYFKLAGSPKEYCRKGFIAHIRTYDWEDNVILRHENTIPKAVNDRIELLEKTEFHVNPTHGLFTDPDFTLEKYMDEAILFPLYETEDYQGVRDVMAVIHDGAIIRRFMDIMASKTIILADGHHRYEGSLIYKHKQMAANPHHQGNEGYNFHLMYFTNTEAGDLRILPTHRVITGLPGFDEAEIMRKLEKYFVVTPADDPCSLDELIMGKPHAFGLLFRDSAYKVRLRPEALATMTWPFPDPIKTLDLTVMHYFIIEKVLGIPGREQRASEYIDFDRSFPDCLKRVVKGEADMAIITNEVSIEEVKEVCHSGYTMPQKSTYFYPKVVGGFLFTSIRPGEFELPVYGPF</sequence>